<dbReference type="AlphaFoldDB" id="A0A9E7FDS5"/>
<reference evidence="2" key="1">
    <citation type="submission" date="2022-05" db="EMBL/GenBank/DDBJ databases">
        <title>The Musa troglodytarum L. genome provides insights into the mechanism of non-climacteric behaviour and enrichment of carotenoids.</title>
        <authorList>
            <person name="Wang J."/>
        </authorList>
    </citation>
    <scope>NUCLEOTIDE SEQUENCE</scope>
    <source>
        <tissue evidence="2">Leaf</tissue>
    </source>
</reference>
<sequence length="178" mass="19089">MSSPCPGRKRRRDEGEEESTRMSSPEAKRLLLDILDDDADAGDQDVTSVMKSLEEEIALPSPPPPPHVPPQDAAVSDLPDLGYLFEASDDELGLPPPAPSSSGDGSEACNEEEGVGFAQIWGFDEDLSGYNGFELGIRPEAEDVVVFDGELFDYGDATVCGAPEFADLSWRSETLPAV</sequence>
<feature type="compositionally biased region" description="Pro residues" evidence="1">
    <location>
        <begin position="60"/>
        <end position="69"/>
    </location>
</feature>
<protein>
    <submittedName>
        <fullName evidence="2">PRP4 pre-mRNA processing factor 4</fullName>
    </submittedName>
</protein>
<keyword evidence="3" id="KW-1185">Reference proteome</keyword>
<dbReference type="OrthoDB" id="781489at2759"/>
<name>A0A9E7FDS5_9LILI</name>
<evidence type="ECO:0000313" key="2">
    <source>
        <dbReference type="EMBL" id="URD94074.1"/>
    </source>
</evidence>
<feature type="compositionally biased region" description="Basic and acidic residues" evidence="1">
    <location>
        <begin position="12"/>
        <end position="28"/>
    </location>
</feature>
<accession>A0A9E7FDS5</accession>
<organism evidence="2 3">
    <name type="scientific">Musa troglodytarum</name>
    <name type="common">fe'i banana</name>
    <dbReference type="NCBI Taxonomy" id="320322"/>
    <lineage>
        <taxon>Eukaryota</taxon>
        <taxon>Viridiplantae</taxon>
        <taxon>Streptophyta</taxon>
        <taxon>Embryophyta</taxon>
        <taxon>Tracheophyta</taxon>
        <taxon>Spermatophyta</taxon>
        <taxon>Magnoliopsida</taxon>
        <taxon>Liliopsida</taxon>
        <taxon>Zingiberales</taxon>
        <taxon>Musaceae</taxon>
        <taxon>Musa</taxon>
    </lineage>
</organism>
<dbReference type="Proteomes" id="UP001055439">
    <property type="component" value="Chromosome 3"/>
</dbReference>
<evidence type="ECO:0000256" key="1">
    <source>
        <dbReference type="SAM" id="MobiDB-lite"/>
    </source>
</evidence>
<dbReference type="PANTHER" id="PTHR34539:SF19">
    <property type="entry name" value="T6J4.11 PROTEIN"/>
    <property type="match status" value="1"/>
</dbReference>
<proteinExistence type="predicted"/>
<gene>
    <name evidence="2" type="ORF">MUK42_00378</name>
</gene>
<feature type="region of interest" description="Disordered" evidence="1">
    <location>
        <begin position="1"/>
        <end position="28"/>
    </location>
</feature>
<feature type="region of interest" description="Disordered" evidence="1">
    <location>
        <begin position="52"/>
        <end position="113"/>
    </location>
</feature>
<evidence type="ECO:0000313" key="3">
    <source>
        <dbReference type="Proteomes" id="UP001055439"/>
    </source>
</evidence>
<dbReference type="PANTHER" id="PTHR34539">
    <property type="entry name" value="T6J4.11 PROTEIN"/>
    <property type="match status" value="1"/>
</dbReference>
<dbReference type="EMBL" id="CP097505">
    <property type="protein sequence ID" value="URD94074.1"/>
    <property type="molecule type" value="Genomic_DNA"/>
</dbReference>